<feature type="transmembrane region" description="Helical" evidence="1">
    <location>
        <begin position="36"/>
        <end position="53"/>
    </location>
</feature>
<dbReference type="InterPro" id="IPR023996">
    <property type="entry name" value="TonB-dep_OMP_SusC/RagA"/>
</dbReference>
<proteinExistence type="predicted"/>
<dbReference type="Gene3D" id="2.170.130.10">
    <property type="entry name" value="TonB-dependent receptor, plug domain"/>
    <property type="match status" value="1"/>
</dbReference>
<gene>
    <name evidence="3" type="ORF">SAMN05444285_11445</name>
</gene>
<evidence type="ECO:0000313" key="3">
    <source>
        <dbReference type="EMBL" id="SET48472.1"/>
    </source>
</evidence>
<protein>
    <submittedName>
        <fullName evidence="3">TonB-linked outer membrane protein, SusC/RagA family</fullName>
    </submittedName>
</protein>
<dbReference type="InterPro" id="IPR037066">
    <property type="entry name" value="Plug_dom_sf"/>
</dbReference>
<dbReference type="EMBL" id="FOHT01000014">
    <property type="protein sequence ID" value="SET48472.1"/>
    <property type="molecule type" value="Genomic_DNA"/>
</dbReference>
<keyword evidence="1" id="KW-0472">Membrane</keyword>
<dbReference type="NCBIfam" id="TIGR04056">
    <property type="entry name" value="OMP_RagA_SusC"/>
    <property type="match status" value="1"/>
</dbReference>
<dbReference type="AlphaFoldDB" id="A0A1I0ESG9"/>
<dbReference type="Proteomes" id="UP000181981">
    <property type="component" value="Unassembled WGS sequence"/>
</dbReference>
<sequence length="976" mass="109221">MTKSGHVDIRLKSWELHLIQLRINNINKMKHIQKRFILFALFAVVPFLMNAQTPAGNETDTIIITDDPLVQVPYRKVAQSDILGGVSVVDLEELTKKNYNTYSLDNMQGYIGGFTGNALWGMGDYLVLVDGVPRAANNVLPTEIEQITFLKSAAAVVLYGSRAAKGAILITTKRGKNTPLEINVRANTGFHVSKSNPSYLGSAQYMSLYNEARVNDGQTALYSDEDIYHHASGSNPYRYPNVDFYSSDYLKSYYNRTDVSTEILGGNERAKFYTNIGYYRQGDVFDFGEAADNFTDRLNIRGNIDLNLNDFISAYINTNATFYNARSANSSEEDGNYWTAASTLRPNRIAPLIPLDFIDPNDQQSLNLVNGSANIIGGRYFLGGSQLDRTNVFADYYAGGYSKWTSRQFQFDTGLDFDLKGITEGLKFHTQFAVDYATSYSTSYNNTYAVYIPSWYDYNGADVIASLAKEGNDENPGVQNVGGSTNNQTIAFSGYFTYDKTINADHNLNAMLIASGYQITNSGQYHRTSSANAGLQLAYNYKNKYYADFSASVIHSAKLPKGNRQALSPTVSLGWKISEEDFMANSSVVDELSLNLSGSILNSDLDIEDFYMYEATYDQADGAWWGWYDGASERSTNSKRGGNEELDFVKRKEISATLNASLWEKLLTVNASFFINSTEGLPIEPSTIYPNYFFTWWPEASFIPTVNFNNDKRVGFDFSANVNKQVGEVDLSLGVSGIYYTTEATQRDENYEYDYLYREGTAIDGLWGLESAGLFQSAEEVASSPEQKFGGEVKPGDIKYVDQNNDGQIDEKDEVYLGRAGWSGAPLTLGVNFTAKYKGFTFFALGTGNYGAYAFKNDAYHWVYGERKYSEVVLDRWTEGTKATATYPRLTTTNGSNNFRNSDFWMYKTDRFNLAKVQITYDLPQSLIQNSVFESISTYVSGADLLTISKEKDILELEFDSAPQTRFFNIGLKATF</sequence>
<dbReference type="Pfam" id="PF07715">
    <property type="entry name" value="Plug"/>
    <property type="match status" value="1"/>
</dbReference>
<feature type="domain" description="TonB-dependent receptor plug" evidence="2">
    <location>
        <begin position="86"/>
        <end position="167"/>
    </location>
</feature>
<name>A0A1I0ESG9_9BACT</name>
<evidence type="ECO:0000259" key="2">
    <source>
        <dbReference type="Pfam" id="PF07715"/>
    </source>
</evidence>
<reference evidence="3 4" key="1">
    <citation type="submission" date="2016-10" db="EMBL/GenBank/DDBJ databases">
        <authorList>
            <person name="de Groot N.N."/>
        </authorList>
    </citation>
    <scope>NUCLEOTIDE SEQUENCE [LARGE SCALE GENOMIC DNA]</scope>
    <source>
        <strain evidence="3 4">DSM 25947</strain>
    </source>
</reference>
<dbReference type="InterPro" id="IPR012910">
    <property type="entry name" value="Plug_dom"/>
</dbReference>
<evidence type="ECO:0000313" key="4">
    <source>
        <dbReference type="Proteomes" id="UP000181981"/>
    </source>
</evidence>
<keyword evidence="1" id="KW-0812">Transmembrane</keyword>
<keyword evidence="1" id="KW-1133">Transmembrane helix</keyword>
<accession>A0A1I0ESG9</accession>
<evidence type="ECO:0000256" key="1">
    <source>
        <dbReference type="SAM" id="Phobius"/>
    </source>
</evidence>
<dbReference type="SUPFAM" id="SSF56935">
    <property type="entry name" value="Porins"/>
    <property type="match status" value="1"/>
</dbReference>
<organism evidence="3 4">
    <name type="scientific">Draconibacterium orientale</name>
    <dbReference type="NCBI Taxonomy" id="1168034"/>
    <lineage>
        <taxon>Bacteria</taxon>
        <taxon>Pseudomonadati</taxon>
        <taxon>Bacteroidota</taxon>
        <taxon>Bacteroidia</taxon>
        <taxon>Marinilabiliales</taxon>
        <taxon>Prolixibacteraceae</taxon>
        <taxon>Draconibacterium</taxon>
    </lineage>
</organism>